<gene>
    <name evidence="3" type="ORF">PCHDS_000522000</name>
</gene>
<feature type="non-terminal residue" evidence="3">
    <location>
        <position position="307"/>
    </location>
</feature>
<proteinExistence type="predicted"/>
<dbReference type="Pfam" id="PF06022">
    <property type="entry name" value="Cir_Bir_Yir"/>
    <property type="match status" value="1"/>
</dbReference>
<feature type="compositionally biased region" description="Basic and acidic residues" evidence="1">
    <location>
        <begin position="235"/>
        <end position="245"/>
    </location>
</feature>
<organism evidence="3">
    <name type="scientific">Plasmodium chabaudi adami</name>
    <dbReference type="NCBI Taxonomy" id="5826"/>
    <lineage>
        <taxon>Eukaryota</taxon>
        <taxon>Sar</taxon>
        <taxon>Alveolata</taxon>
        <taxon>Apicomplexa</taxon>
        <taxon>Aconoidasida</taxon>
        <taxon>Haemosporida</taxon>
        <taxon>Plasmodiidae</taxon>
        <taxon>Plasmodium</taxon>
        <taxon>Plasmodium (Vinckeia)</taxon>
    </lineage>
</organism>
<feature type="transmembrane region" description="Helical" evidence="2">
    <location>
        <begin position="264"/>
        <end position="285"/>
    </location>
</feature>
<dbReference type="AlphaFoldDB" id="A0A1C6WJR3"/>
<dbReference type="InterPro" id="IPR006477">
    <property type="entry name" value="Yir_bir_cir"/>
</dbReference>
<dbReference type="EMBL" id="FMIN01000286">
    <property type="protein sequence ID" value="SCL88547.1"/>
    <property type="molecule type" value="Genomic_DNA"/>
</dbReference>
<feature type="compositionally biased region" description="Polar residues" evidence="1">
    <location>
        <begin position="250"/>
        <end position="261"/>
    </location>
</feature>
<keyword evidence="2" id="KW-0812">Transmembrane</keyword>
<reference evidence="3" key="1">
    <citation type="submission" date="2016-08" db="EMBL/GenBank/DDBJ databases">
        <authorList>
            <consortium name="Pathogen Informatics"/>
        </authorList>
    </citation>
    <scope>NUCLEOTIDE SEQUENCE</scope>
    <source>
        <strain evidence="3">DS</strain>
    </source>
</reference>
<feature type="region of interest" description="Disordered" evidence="1">
    <location>
        <begin position="235"/>
        <end position="261"/>
    </location>
</feature>
<evidence type="ECO:0000313" key="3">
    <source>
        <dbReference type="EMBL" id="SCL88547.1"/>
    </source>
</evidence>
<dbReference type="NCBIfam" id="TIGR01590">
    <property type="entry name" value="yir-bir-cir_Pla"/>
    <property type="match status" value="1"/>
</dbReference>
<accession>A0A1C6WJR3</accession>
<keyword evidence="2" id="KW-0472">Membrane</keyword>
<name>A0A1C6WJR3_PLACE</name>
<sequence>MPNPSYNIEDVYKEFVTISGYFYEDENDGTKTQVTNGAIHNYCHYEDKSGNGKCSDYFQMTSSGVIHLLEKLKKYGLDDDKLAEYAILWLIYKLNIKEKDKLTDLNKFYTDHIEKNKCYNDNINGDGSNYKDIINKKINLMDMNIKEIFKLEPPFNILYYLYYVTRDDQNSFCTEYSKYATKFADQFNGLNNDSNNIKDSSFSQILSTLLNDHNNLINKYGNKCPNFQPLPELTPKKSSAEKSAKGGEQITLQNPEATPSSSSILNTVIPVLSAFAIPVFLGVAYKYSLFGFDKLFQRQYIRKKLKK</sequence>
<evidence type="ECO:0000256" key="1">
    <source>
        <dbReference type="SAM" id="MobiDB-lite"/>
    </source>
</evidence>
<dbReference type="Proteomes" id="UP000507536">
    <property type="component" value="Unassembled WGS sequence"/>
</dbReference>
<protein>
    <submittedName>
        <fullName evidence="3">Plasmodium variant antigen protein Cir/Yir/Bir, putative</fullName>
    </submittedName>
</protein>
<evidence type="ECO:0000256" key="2">
    <source>
        <dbReference type="SAM" id="Phobius"/>
    </source>
</evidence>
<keyword evidence="2" id="KW-1133">Transmembrane helix</keyword>